<proteinExistence type="predicted"/>
<dbReference type="PANTHER" id="PTHR43482">
    <property type="entry name" value="PROTEIN AST1-RELATED"/>
    <property type="match status" value="1"/>
</dbReference>
<dbReference type="Gene3D" id="3.90.180.10">
    <property type="entry name" value="Medium-chain alcohol dehydrogenases, catalytic domain"/>
    <property type="match status" value="1"/>
</dbReference>
<dbReference type="HOGENOM" id="CLU_026673_3_3_5"/>
<dbReference type="Proteomes" id="UP000005258">
    <property type="component" value="Plasmid pTM2"/>
</dbReference>
<dbReference type="Pfam" id="PF13602">
    <property type="entry name" value="ADH_zinc_N_2"/>
    <property type="match status" value="1"/>
</dbReference>
<dbReference type="CDD" id="cd05289">
    <property type="entry name" value="MDR_like_2"/>
    <property type="match status" value="1"/>
</dbReference>
<dbReference type="KEGG" id="tmo:TMO_b0206"/>
<dbReference type="PANTHER" id="PTHR43482:SF1">
    <property type="entry name" value="PROTEIN AST1-RELATED"/>
    <property type="match status" value="1"/>
</dbReference>
<dbReference type="SMART" id="SM00829">
    <property type="entry name" value="PKS_ER"/>
    <property type="match status" value="1"/>
</dbReference>
<reference evidence="2 3" key="1">
    <citation type="journal article" date="2012" name="J. Am. Chem. Soc.">
        <title>Bacterial biosynthesis and maturation of the didemnin anti-cancer agents.</title>
        <authorList>
            <person name="Xu Y."/>
            <person name="Kersten R.D."/>
            <person name="Nam S.J."/>
            <person name="Lu L."/>
            <person name="Al-Suwailem A.M."/>
            <person name="Zheng H."/>
            <person name="Fenical W."/>
            <person name="Dorrestein P.C."/>
            <person name="Moore B.S."/>
            <person name="Qian P.Y."/>
        </authorList>
    </citation>
    <scope>NUCLEOTIDE SEQUENCE [LARGE SCALE GENOMIC DNA]</scope>
    <source>
        <strain evidence="2 3">KA081020-065</strain>
    </source>
</reference>
<dbReference type="Pfam" id="PF08240">
    <property type="entry name" value="ADH_N"/>
    <property type="match status" value="1"/>
</dbReference>
<name>I3TTX6_TISMK</name>
<dbReference type="PATRIC" id="fig|1110502.3.peg.4464"/>
<dbReference type="Gene3D" id="3.40.50.720">
    <property type="entry name" value="NAD(P)-binding Rossmann-like Domain"/>
    <property type="match status" value="1"/>
</dbReference>
<dbReference type="InterPro" id="IPR013154">
    <property type="entry name" value="ADH-like_N"/>
</dbReference>
<dbReference type="SUPFAM" id="SSF51735">
    <property type="entry name" value="NAD(P)-binding Rossmann-fold domains"/>
    <property type="match status" value="1"/>
</dbReference>
<protein>
    <submittedName>
        <fullName evidence="2">Alcohol dehydrogenase</fullName>
    </submittedName>
</protein>
<dbReference type="InterPro" id="IPR011032">
    <property type="entry name" value="GroES-like_sf"/>
</dbReference>
<sequence length="343" mass="36052">MEKAMPGEMMKAVRIHRFGGPEVLVYEDVPRPRPGPGEALVRVHAVGLNPPDWYLRDGYRALPPEWRPAGGVPIIPGTDISGVVAGLGEGVTGFAAGDVVYALVRFPEGVFGGSNGYAQYVSVPAAQLAPGPAGIDHVQAAAAPMSLLTAWQFLVDQGHDEPNPLQPARHEPVSLDGRRVLINGAAGGVGHFALQIAKLKGAQAIAVASARHKALLRDLGADQVIDYRATPPEDVVRDLDLVVDAVGGPATGRFLKTLKPGGALFPIFPLGFDGAAEAARQGITVSATQVRSSGAQLRQLAPLLSDGRIRAVIDSTYPLADVHKAHERAERGHIQGKIVLTVD</sequence>
<geneLocation type="plasmid" evidence="2 3">
    <name>pTM2</name>
</geneLocation>
<evidence type="ECO:0000259" key="1">
    <source>
        <dbReference type="SMART" id="SM00829"/>
    </source>
</evidence>
<organism evidence="2 3">
    <name type="scientific">Tistrella mobilis (strain KA081020-065)</name>
    <dbReference type="NCBI Taxonomy" id="1110502"/>
    <lineage>
        <taxon>Bacteria</taxon>
        <taxon>Pseudomonadati</taxon>
        <taxon>Pseudomonadota</taxon>
        <taxon>Alphaproteobacteria</taxon>
        <taxon>Geminicoccales</taxon>
        <taxon>Geminicoccaceae</taxon>
        <taxon>Tistrella</taxon>
    </lineage>
</organism>
<feature type="domain" description="Enoyl reductase (ER)" evidence="1">
    <location>
        <begin position="19"/>
        <end position="340"/>
    </location>
</feature>
<evidence type="ECO:0000313" key="3">
    <source>
        <dbReference type="Proteomes" id="UP000005258"/>
    </source>
</evidence>
<keyword evidence="3" id="KW-1185">Reference proteome</keyword>
<dbReference type="SUPFAM" id="SSF50129">
    <property type="entry name" value="GroES-like"/>
    <property type="match status" value="1"/>
</dbReference>
<dbReference type="InterPro" id="IPR036291">
    <property type="entry name" value="NAD(P)-bd_dom_sf"/>
</dbReference>
<dbReference type="InterPro" id="IPR052585">
    <property type="entry name" value="Lipid_raft_assoc_Zn_ADH"/>
</dbReference>
<dbReference type="GO" id="GO:0016491">
    <property type="term" value="F:oxidoreductase activity"/>
    <property type="evidence" value="ECO:0007669"/>
    <property type="project" value="InterPro"/>
</dbReference>
<dbReference type="AlphaFoldDB" id="I3TTX6"/>
<dbReference type="InterPro" id="IPR020843">
    <property type="entry name" value="ER"/>
</dbReference>
<evidence type="ECO:0000313" key="2">
    <source>
        <dbReference type="EMBL" id="AFK56214.1"/>
    </source>
</evidence>
<dbReference type="EMBL" id="CP003238">
    <property type="protein sequence ID" value="AFK56214.1"/>
    <property type="molecule type" value="Genomic_DNA"/>
</dbReference>
<gene>
    <name evidence="2" type="ordered locus">TMO_b0206</name>
</gene>
<keyword evidence="2" id="KW-0614">Plasmid</keyword>
<accession>I3TTX6</accession>